<keyword evidence="2" id="KW-1185">Reference proteome</keyword>
<accession>A0AA88KP79</accession>
<evidence type="ECO:0000313" key="1">
    <source>
        <dbReference type="EMBL" id="KAG2383421.1"/>
    </source>
</evidence>
<sequence length="441" mass="50145">MQQPPVQYLDNSIHVLNIPDQNNAKLELYIFYTYPTAFVGSNVFSVLSKCGVKQNQYFQQVVNATQYFNCNFTLNKGYATTLEVYSKSGNFTEGVYFVEIGPSAYLKLKGINDMTAQFEIIVYSTDGLSEILKKPANLLQPPNTELYVNITIPPIAVIDPSNPPALDALTGQPFIPMGANFALNARLGGKVPRGTTLRYNWQFTKVESDSLGALDLMLRKNSSLPSNFVNTLQPMIQENSLGFSSIVLSQDKDMELQSLYKVSCFVTDLRNRILTKSSIYLRTPRDFYLRNLAQDPMSVFPKNASFTQLFRFSGQNIQYADFTSPSTVLYAYGYLDPLMVKSLTMDVLRNRFSEIPMSELMTVAVRVTDFSTNPIQYAYLPPSFRQVPGQAAPNITVDFDSIHYSYKHQLVMFVKMQINPLPKYFFYEMQCVYFQQISIQY</sequence>
<dbReference type="GeneID" id="68096547"/>
<reference evidence="1 2" key="1">
    <citation type="journal article" date="2018" name="BMC Genomics">
        <title>The genome of Naegleria lovaniensis, the basis for a comparative approach to unravel pathogenicity factors of the human pathogenic amoeba N. fowleri.</title>
        <authorList>
            <person name="Liechti N."/>
            <person name="Schurch N."/>
            <person name="Bruggmann R."/>
            <person name="Wittwer M."/>
        </authorList>
    </citation>
    <scope>NUCLEOTIDE SEQUENCE [LARGE SCALE GENOMIC DNA]</scope>
    <source>
        <strain evidence="1 2">ATCC 30569</strain>
    </source>
</reference>
<dbReference type="AlphaFoldDB" id="A0AA88KP79"/>
<comment type="caution">
    <text evidence="1">The sequence shown here is derived from an EMBL/GenBank/DDBJ whole genome shotgun (WGS) entry which is preliminary data.</text>
</comment>
<proteinExistence type="predicted"/>
<evidence type="ECO:0000313" key="2">
    <source>
        <dbReference type="Proteomes" id="UP000816034"/>
    </source>
</evidence>
<organism evidence="1 2">
    <name type="scientific">Naegleria lovaniensis</name>
    <name type="common">Amoeba</name>
    <dbReference type="NCBI Taxonomy" id="51637"/>
    <lineage>
        <taxon>Eukaryota</taxon>
        <taxon>Discoba</taxon>
        <taxon>Heterolobosea</taxon>
        <taxon>Tetramitia</taxon>
        <taxon>Eutetramitia</taxon>
        <taxon>Vahlkampfiidae</taxon>
        <taxon>Naegleria</taxon>
    </lineage>
</organism>
<name>A0AA88KP79_NAELO</name>
<dbReference type="EMBL" id="PYSW02000020">
    <property type="protein sequence ID" value="KAG2383421.1"/>
    <property type="molecule type" value="Genomic_DNA"/>
</dbReference>
<dbReference type="RefSeq" id="XP_044549100.1">
    <property type="nucleotide sequence ID" value="XM_044693693.1"/>
</dbReference>
<dbReference type="Proteomes" id="UP000816034">
    <property type="component" value="Unassembled WGS sequence"/>
</dbReference>
<gene>
    <name evidence="1" type="ORF">C9374_004092</name>
</gene>
<protein>
    <submittedName>
        <fullName evidence="1">Uncharacterized protein</fullName>
    </submittedName>
</protein>